<accession>A0ABD1N8R5</accession>
<keyword evidence="4" id="KW-1185">Reference proteome</keyword>
<proteinExistence type="predicted"/>
<feature type="region of interest" description="Disordered" evidence="2">
    <location>
        <begin position="1"/>
        <end position="31"/>
    </location>
</feature>
<feature type="compositionally biased region" description="Polar residues" evidence="2">
    <location>
        <begin position="72"/>
        <end position="94"/>
    </location>
</feature>
<keyword evidence="1" id="KW-0175">Coiled coil</keyword>
<sequence length="335" mass="37843">MSSRGNNDFPEPSSPLAKKGKKGTMKGKKPKYVIKLPLQKAPAIESPIVQPNPFEAENVVPNPSQPSVVEPTHSQPSIVQPRASQPPDNASPISMPSRVLEIIEPCNDEFYPRRVASKAITKTIKQWYVQPWLSWGEMSDEEKYVFFQRFKDFVKDGEGYEHLLLDEYPMEEFQTIFSQERSEAASCGGGEDTSALDPIEEEKLRNKSWLVAAGGKNPKGRVYGVGKLNEGSLCKKTFTQQASTSTAADSQKILRLEEEIHQSREEFRQSREENQRLQRKLESLVNVVLPLLPPTAQMILQGMNEQPQNEDQNQDHAEEGDQHHGHSSSPHYEDY</sequence>
<feature type="compositionally biased region" description="Basic residues" evidence="2">
    <location>
        <begin position="18"/>
        <end position="31"/>
    </location>
</feature>
<feature type="region of interest" description="Disordered" evidence="2">
    <location>
        <begin position="302"/>
        <end position="335"/>
    </location>
</feature>
<name>A0ABD1N8R5_9FABA</name>
<evidence type="ECO:0008006" key="5">
    <source>
        <dbReference type="Google" id="ProtNLM"/>
    </source>
</evidence>
<protein>
    <recommendedName>
        <fullName evidence="5">Transposase, Ptta/En/Spm, plant</fullName>
    </recommendedName>
</protein>
<dbReference type="AlphaFoldDB" id="A0ABD1N8R5"/>
<evidence type="ECO:0000313" key="4">
    <source>
        <dbReference type="Proteomes" id="UP001603857"/>
    </source>
</evidence>
<feature type="compositionally biased region" description="Basic and acidic residues" evidence="2">
    <location>
        <begin position="313"/>
        <end position="324"/>
    </location>
</feature>
<feature type="coiled-coil region" evidence="1">
    <location>
        <begin position="253"/>
        <end position="287"/>
    </location>
</feature>
<organism evidence="3 4">
    <name type="scientific">Flemingia macrophylla</name>
    <dbReference type="NCBI Taxonomy" id="520843"/>
    <lineage>
        <taxon>Eukaryota</taxon>
        <taxon>Viridiplantae</taxon>
        <taxon>Streptophyta</taxon>
        <taxon>Embryophyta</taxon>
        <taxon>Tracheophyta</taxon>
        <taxon>Spermatophyta</taxon>
        <taxon>Magnoliopsida</taxon>
        <taxon>eudicotyledons</taxon>
        <taxon>Gunneridae</taxon>
        <taxon>Pentapetalae</taxon>
        <taxon>rosids</taxon>
        <taxon>fabids</taxon>
        <taxon>Fabales</taxon>
        <taxon>Fabaceae</taxon>
        <taxon>Papilionoideae</taxon>
        <taxon>50 kb inversion clade</taxon>
        <taxon>NPAAA clade</taxon>
        <taxon>indigoferoid/millettioid clade</taxon>
        <taxon>Phaseoleae</taxon>
        <taxon>Flemingia</taxon>
    </lineage>
</organism>
<evidence type="ECO:0000256" key="2">
    <source>
        <dbReference type="SAM" id="MobiDB-lite"/>
    </source>
</evidence>
<dbReference type="Proteomes" id="UP001603857">
    <property type="component" value="Unassembled WGS sequence"/>
</dbReference>
<evidence type="ECO:0000256" key="1">
    <source>
        <dbReference type="SAM" id="Coils"/>
    </source>
</evidence>
<feature type="compositionally biased region" description="Low complexity" evidence="2">
    <location>
        <begin position="57"/>
        <end position="71"/>
    </location>
</feature>
<evidence type="ECO:0000313" key="3">
    <source>
        <dbReference type="EMBL" id="KAL2344486.1"/>
    </source>
</evidence>
<gene>
    <name evidence="3" type="ORF">Fmac_005771</name>
</gene>
<comment type="caution">
    <text evidence="3">The sequence shown here is derived from an EMBL/GenBank/DDBJ whole genome shotgun (WGS) entry which is preliminary data.</text>
</comment>
<reference evidence="3 4" key="1">
    <citation type="submission" date="2024-08" db="EMBL/GenBank/DDBJ databases">
        <title>Insights into the chromosomal genome structure of Flemingia macrophylla.</title>
        <authorList>
            <person name="Ding Y."/>
            <person name="Zhao Y."/>
            <person name="Bi W."/>
            <person name="Wu M."/>
            <person name="Zhao G."/>
            <person name="Gong Y."/>
            <person name="Li W."/>
            <person name="Zhang P."/>
        </authorList>
    </citation>
    <scope>NUCLEOTIDE SEQUENCE [LARGE SCALE GENOMIC DNA]</scope>
    <source>
        <strain evidence="3">DYQJB</strain>
        <tissue evidence="3">Leaf</tissue>
    </source>
</reference>
<feature type="region of interest" description="Disordered" evidence="2">
    <location>
        <begin position="53"/>
        <end position="94"/>
    </location>
</feature>
<dbReference type="EMBL" id="JBGMDY010000002">
    <property type="protein sequence ID" value="KAL2344486.1"/>
    <property type="molecule type" value="Genomic_DNA"/>
</dbReference>